<evidence type="ECO:0000256" key="1">
    <source>
        <dbReference type="SAM" id="SignalP"/>
    </source>
</evidence>
<feature type="signal peptide" evidence="1">
    <location>
        <begin position="1"/>
        <end position="25"/>
    </location>
</feature>
<keyword evidence="1" id="KW-0732">Signal</keyword>
<feature type="domain" description="Type IX secretion system protein PorV" evidence="2">
    <location>
        <begin position="41"/>
        <end position="195"/>
    </location>
</feature>
<evidence type="ECO:0000259" key="2">
    <source>
        <dbReference type="Pfam" id="PF19572"/>
    </source>
</evidence>
<comment type="caution">
    <text evidence="3">The sequence shown here is derived from an EMBL/GenBank/DDBJ whole genome shotgun (WGS) entry which is preliminary data.</text>
</comment>
<organism evidence="3 4">
    <name type="scientific">Rubrivirga marina</name>
    <dbReference type="NCBI Taxonomy" id="1196024"/>
    <lineage>
        <taxon>Bacteria</taxon>
        <taxon>Pseudomonadati</taxon>
        <taxon>Rhodothermota</taxon>
        <taxon>Rhodothermia</taxon>
        <taxon>Rhodothermales</taxon>
        <taxon>Rubricoccaceae</taxon>
        <taxon>Rubrivirga</taxon>
    </lineage>
</organism>
<dbReference type="NCBIfam" id="NF033709">
    <property type="entry name" value="PorV_fam"/>
    <property type="match status" value="1"/>
</dbReference>
<gene>
    <name evidence="3" type="ORF">BSZ37_02360</name>
</gene>
<dbReference type="SUPFAM" id="SSF56935">
    <property type="entry name" value="Porins"/>
    <property type="match status" value="1"/>
</dbReference>
<accession>A0A271IWQ7</accession>
<evidence type="ECO:0000313" key="4">
    <source>
        <dbReference type="Proteomes" id="UP000216339"/>
    </source>
</evidence>
<name>A0A271IWQ7_9BACT</name>
<dbReference type="InterPro" id="IPR045741">
    <property type="entry name" value="PorV"/>
</dbReference>
<dbReference type="Pfam" id="PF19572">
    <property type="entry name" value="PorV"/>
    <property type="match status" value="1"/>
</dbReference>
<protein>
    <recommendedName>
        <fullName evidence="2">Type IX secretion system protein PorV domain-containing protein</fullName>
    </recommendedName>
</protein>
<dbReference type="EMBL" id="MQWD01000001">
    <property type="protein sequence ID" value="PAP75368.1"/>
    <property type="molecule type" value="Genomic_DNA"/>
</dbReference>
<dbReference type="RefSeq" id="WP_095509001.1">
    <property type="nucleotide sequence ID" value="NZ_MQWD01000001.1"/>
</dbReference>
<reference evidence="3 4" key="1">
    <citation type="submission" date="2016-11" db="EMBL/GenBank/DDBJ databases">
        <title>Study of marine rhodopsin-containing bacteria.</title>
        <authorList>
            <person name="Yoshizawa S."/>
            <person name="Kumagai Y."/>
            <person name="Kogure K."/>
        </authorList>
    </citation>
    <scope>NUCLEOTIDE SEQUENCE [LARGE SCALE GENOMIC DNA]</scope>
    <source>
        <strain evidence="3 4">SAORIC-28</strain>
    </source>
</reference>
<dbReference type="OrthoDB" id="9758448at2"/>
<dbReference type="Proteomes" id="UP000216339">
    <property type="component" value="Unassembled WGS sequence"/>
</dbReference>
<sequence length="354" mass="37677">MTHPPLRRLALCALAVVLATAPASGQEVDEPPGYVDGVTNAGTSAAAFLQIGVGARVQAMGNAGTVVADDATALFWNPAAVARMGGTAHVAFDHTDWLADTQLDYVAAVLPVSAGSAVGLSVLSFQMVDESPVRTVGQPEGTGEFYSASDLALGLTYGVALTDRFSAGLTGKYVHERLWNETASSFAVDMGIRYRTKLPGLNLAASISNFGGDLQLDGRDLLRPYDDDPGNASNDQLNVRLDTDAYSLPLYFRFGVGYEQSFGDMHKVVLATDLLHPSDNSEAVNVGAEYTFWDTLSLRGGALALFQEDRTGRFSLGAGVQRRVVGGIRLSADYAYAQWGVLNDTHRFTVSISR</sequence>
<evidence type="ECO:0000313" key="3">
    <source>
        <dbReference type="EMBL" id="PAP75368.1"/>
    </source>
</evidence>
<dbReference type="Gene3D" id="2.40.160.60">
    <property type="entry name" value="Outer membrane protein transport protein (OMPP1/FadL/TodX)"/>
    <property type="match status" value="1"/>
</dbReference>
<dbReference type="AlphaFoldDB" id="A0A271IWQ7"/>
<feature type="chain" id="PRO_5012470498" description="Type IX secretion system protein PorV domain-containing protein" evidence="1">
    <location>
        <begin position="26"/>
        <end position="354"/>
    </location>
</feature>
<keyword evidence="4" id="KW-1185">Reference proteome</keyword>
<proteinExistence type="predicted"/>